<dbReference type="EMBL" id="CP022263">
    <property type="protein sequence ID" value="ASK90519.1"/>
    <property type="molecule type" value="Genomic_DNA"/>
</dbReference>
<dbReference type="AlphaFoldDB" id="A0AB33C718"/>
<accession>A0AB33C718</accession>
<evidence type="ECO:0000313" key="3">
    <source>
        <dbReference type="Proteomes" id="UP000198357"/>
    </source>
</evidence>
<gene>
    <name evidence="2" type="ORF">XcvCFBP7111P_02485</name>
</gene>
<evidence type="ECO:0008006" key="4">
    <source>
        <dbReference type="Google" id="ProtNLM"/>
    </source>
</evidence>
<evidence type="ECO:0000256" key="1">
    <source>
        <dbReference type="SAM" id="MobiDB-lite"/>
    </source>
</evidence>
<evidence type="ECO:0000313" key="2">
    <source>
        <dbReference type="EMBL" id="ASK90519.1"/>
    </source>
</evidence>
<organism evidence="2 3">
    <name type="scientific">Xanthomonas citri pv. vignicola</name>
    <dbReference type="NCBI Taxonomy" id="473426"/>
    <lineage>
        <taxon>Bacteria</taxon>
        <taxon>Pseudomonadati</taxon>
        <taxon>Pseudomonadota</taxon>
        <taxon>Gammaproteobacteria</taxon>
        <taxon>Lysobacterales</taxon>
        <taxon>Lysobacteraceae</taxon>
        <taxon>Xanthomonas</taxon>
    </lineage>
</organism>
<feature type="compositionally biased region" description="Basic and acidic residues" evidence="1">
    <location>
        <begin position="103"/>
        <end position="114"/>
    </location>
</feature>
<name>A0AB33C718_XANCI</name>
<dbReference type="Proteomes" id="UP000198357">
    <property type="component" value="Chromosome"/>
</dbReference>
<proteinExistence type="predicted"/>
<protein>
    <recommendedName>
        <fullName evidence="4">Mor transcription activator domain-containing protein</fullName>
    </recommendedName>
</protein>
<reference evidence="2 3" key="1">
    <citation type="submission" date="2017-06" db="EMBL/GenBank/DDBJ databases">
        <title>First complete genome sequences of Xanthomonas citri pv. vignicola strains CFBP 7111, CFBP 7112 and CFBP 7113 using long-read technology.</title>
        <authorList>
            <person name="Ruh M."/>
            <person name="Briand M."/>
            <person name="Bonneau S."/>
            <person name="Jacques M.A."/>
            <person name="Chen N.W.G."/>
        </authorList>
    </citation>
    <scope>NUCLEOTIDE SEQUENCE [LARGE SCALE GENOMIC DNA]</scope>
    <source>
        <strain evidence="2 3">CFBP7111</strain>
    </source>
</reference>
<sequence length="122" mass="13754">MEPVSKRKQAESELRERILDAMRKDIGISETMAQPFVESIMRCFAGEQPYFPARRRDYPLSQIQAELERGVSVKQVLSHFDLSRSKLHELFPGGLPGRGARASAEHGRLVETKRRVGTSNGS</sequence>
<feature type="region of interest" description="Disordered" evidence="1">
    <location>
        <begin position="91"/>
        <end position="122"/>
    </location>
</feature>